<sequence length="214" mass="21972">MKSKPTHCIILRHQKAIHRRPGLVGSAGEKLSAAERAGELANVDPLVDAGLVEGMGAVAELADLVPGLEGREAHGADDGRLAAVAVGGEADDGEAALDGGGCDDEGRSGGVGEVGEVEGVDEVGVVVGGGEAEVEERHGDGELNAVEEVDDEGDGAGEDDGVADGGEAHVDMEEEKKKRCWWPAVSLKEEGKGRRRVWVREINGEGGGGKWGRA</sequence>
<keyword evidence="3" id="KW-1185">Reference proteome</keyword>
<accession>A0AAQ3QL98</accession>
<organism evidence="2 3">
    <name type="scientific">Canna indica</name>
    <name type="common">Indian-shot</name>
    <dbReference type="NCBI Taxonomy" id="4628"/>
    <lineage>
        <taxon>Eukaryota</taxon>
        <taxon>Viridiplantae</taxon>
        <taxon>Streptophyta</taxon>
        <taxon>Embryophyta</taxon>
        <taxon>Tracheophyta</taxon>
        <taxon>Spermatophyta</taxon>
        <taxon>Magnoliopsida</taxon>
        <taxon>Liliopsida</taxon>
        <taxon>Zingiberales</taxon>
        <taxon>Cannaceae</taxon>
        <taxon>Canna</taxon>
    </lineage>
</organism>
<feature type="region of interest" description="Disordered" evidence="1">
    <location>
        <begin position="150"/>
        <end position="171"/>
    </location>
</feature>
<gene>
    <name evidence="2" type="ORF">Cni_G22015</name>
</gene>
<evidence type="ECO:0000313" key="3">
    <source>
        <dbReference type="Proteomes" id="UP001327560"/>
    </source>
</evidence>
<name>A0AAQ3QL98_9LILI</name>
<dbReference type="Proteomes" id="UP001327560">
    <property type="component" value="Chromosome 7"/>
</dbReference>
<evidence type="ECO:0000313" key="2">
    <source>
        <dbReference type="EMBL" id="WOL13246.1"/>
    </source>
</evidence>
<feature type="region of interest" description="Disordered" evidence="1">
    <location>
        <begin position="92"/>
        <end position="114"/>
    </location>
</feature>
<protein>
    <submittedName>
        <fullName evidence="2">Uncharacterized protein</fullName>
    </submittedName>
</protein>
<reference evidence="2 3" key="1">
    <citation type="submission" date="2023-10" db="EMBL/GenBank/DDBJ databases">
        <title>Chromosome-scale genome assembly provides insights into flower coloration mechanisms of Canna indica.</title>
        <authorList>
            <person name="Li C."/>
        </authorList>
    </citation>
    <scope>NUCLEOTIDE SEQUENCE [LARGE SCALE GENOMIC DNA]</scope>
    <source>
        <tissue evidence="2">Flower</tissue>
    </source>
</reference>
<dbReference type="EMBL" id="CP136896">
    <property type="protein sequence ID" value="WOL13246.1"/>
    <property type="molecule type" value="Genomic_DNA"/>
</dbReference>
<dbReference type="AlphaFoldDB" id="A0AAQ3QL98"/>
<evidence type="ECO:0000256" key="1">
    <source>
        <dbReference type="SAM" id="MobiDB-lite"/>
    </source>
</evidence>
<feature type="compositionally biased region" description="Acidic residues" evidence="1">
    <location>
        <begin position="150"/>
        <end position="162"/>
    </location>
</feature>
<proteinExistence type="predicted"/>